<dbReference type="STRING" id="1238424.J07HQW1_00808"/>
<name>U1N2P5_9EURY</name>
<reference evidence="1 2" key="1">
    <citation type="journal article" date="2013" name="PLoS ONE">
        <title>Assembly-driven community genomics of a hypersaline microbial ecosystem.</title>
        <authorList>
            <person name="Podell S."/>
            <person name="Ugalde J.A."/>
            <person name="Narasingarao P."/>
            <person name="Banfield J.F."/>
            <person name="Heidelberg K.B."/>
            <person name="Allen E.E."/>
        </authorList>
    </citation>
    <scope>NUCLEOTIDE SEQUENCE [LARGE SCALE GENOMIC DNA]</scope>
    <source>
        <strain evidence="2">J07HQW1</strain>
    </source>
</reference>
<organism evidence="1 2">
    <name type="scientific">Haloquadratum walsbyi J07HQW1</name>
    <dbReference type="NCBI Taxonomy" id="1238424"/>
    <lineage>
        <taxon>Archaea</taxon>
        <taxon>Methanobacteriati</taxon>
        <taxon>Methanobacteriota</taxon>
        <taxon>Stenosarchaea group</taxon>
        <taxon>Halobacteria</taxon>
        <taxon>Halobacteriales</taxon>
        <taxon>Haloferacaceae</taxon>
        <taxon>Haloquadratum</taxon>
    </lineage>
</organism>
<dbReference type="AlphaFoldDB" id="U1N2P5"/>
<dbReference type="Proteomes" id="UP000030649">
    <property type="component" value="Unassembled WGS sequence"/>
</dbReference>
<proteinExistence type="predicted"/>
<dbReference type="HOGENOM" id="CLU_2447601_0_0_2"/>
<gene>
    <name evidence="1" type="ORF">J07HQW1_00808</name>
</gene>
<evidence type="ECO:0008006" key="3">
    <source>
        <dbReference type="Google" id="ProtNLM"/>
    </source>
</evidence>
<evidence type="ECO:0000313" key="2">
    <source>
        <dbReference type="Proteomes" id="UP000030649"/>
    </source>
</evidence>
<dbReference type="EMBL" id="KE356560">
    <property type="protein sequence ID" value="ERG90780.1"/>
    <property type="molecule type" value="Genomic_DNA"/>
</dbReference>
<accession>U1N2P5</accession>
<protein>
    <recommendedName>
        <fullName evidence="3">Transposase</fullName>
    </recommendedName>
</protein>
<evidence type="ECO:0000313" key="1">
    <source>
        <dbReference type="EMBL" id="ERG90780.1"/>
    </source>
</evidence>
<sequence>MTKLHDIYPRTYRAKVLTYSQIEESLDHRGRSASKLWNVAISHPRQVSDELGEIPDDLELKGESKTHINYKRLHSPVSAFWRNSLKALI</sequence>